<sequence>MKYELIYLEYKKIDQSLLKIEFIYLMNNRQLQIQKYLNQMQYILLFLIFEVVFVTAQLCTESNPILNNIYKANNPDIQKKEWNYQSITSFDQCKQGITSDTKNFDVSQVSLLNPKISLDVEEMIQLVMDNASGPLAQYKTDQIKLTSWGATNIARYQSVYFTIGKAEHNFDFWSKAPDAEIQVYFIQDQIYQQCQNEPLYAVLSIPIYGLTEIQDIRYTINMNVSTNLDQIKDFNFKQNILGAYHSDMTSFVSYKAPLNIPPCENTNWFVLTQPQFIKQILLQSLLGLNAVNTLQRTQLDGTFLNFIKGRFIYEGEDDMKDYDDTVEWAATWVASIIPCLFFALIVCVYGQYELSNIGRFKRPDVKQHEGVEQEALHQDDAIENKLA</sequence>
<dbReference type="Proteomes" id="UP000688137">
    <property type="component" value="Unassembled WGS sequence"/>
</dbReference>
<gene>
    <name evidence="2" type="ORF">PPRIM_AZ9-3.1.T1230126</name>
</gene>
<evidence type="ECO:0008006" key="4">
    <source>
        <dbReference type="Google" id="ProtNLM"/>
    </source>
</evidence>
<protein>
    <recommendedName>
        <fullName evidence="4">Transmembrane protein</fullName>
    </recommendedName>
</protein>
<keyword evidence="3" id="KW-1185">Reference proteome</keyword>
<evidence type="ECO:0000313" key="2">
    <source>
        <dbReference type="EMBL" id="CAD8104324.1"/>
    </source>
</evidence>
<dbReference type="OMA" id="TNIARYQ"/>
<proteinExistence type="predicted"/>
<keyword evidence="1" id="KW-1133">Transmembrane helix</keyword>
<organism evidence="2 3">
    <name type="scientific">Paramecium primaurelia</name>
    <dbReference type="NCBI Taxonomy" id="5886"/>
    <lineage>
        <taxon>Eukaryota</taxon>
        <taxon>Sar</taxon>
        <taxon>Alveolata</taxon>
        <taxon>Ciliophora</taxon>
        <taxon>Intramacronucleata</taxon>
        <taxon>Oligohymenophorea</taxon>
        <taxon>Peniculida</taxon>
        <taxon>Parameciidae</taxon>
        <taxon>Paramecium</taxon>
    </lineage>
</organism>
<reference evidence="2" key="1">
    <citation type="submission" date="2021-01" db="EMBL/GenBank/DDBJ databases">
        <authorList>
            <consortium name="Genoscope - CEA"/>
            <person name="William W."/>
        </authorList>
    </citation>
    <scope>NUCLEOTIDE SEQUENCE</scope>
</reference>
<dbReference type="AlphaFoldDB" id="A0A8S1PN66"/>
<feature type="transmembrane region" description="Helical" evidence="1">
    <location>
        <begin position="328"/>
        <end position="352"/>
    </location>
</feature>
<accession>A0A8S1PN66</accession>
<dbReference type="EMBL" id="CAJJDM010000126">
    <property type="protein sequence ID" value="CAD8104324.1"/>
    <property type="molecule type" value="Genomic_DNA"/>
</dbReference>
<keyword evidence="1" id="KW-0472">Membrane</keyword>
<comment type="caution">
    <text evidence="2">The sequence shown here is derived from an EMBL/GenBank/DDBJ whole genome shotgun (WGS) entry which is preliminary data.</text>
</comment>
<evidence type="ECO:0000313" key="3">
    <source>
        <dbReference type="Proteomes" id="UP000688137"/>
    </source>
</evidence>
<name>A0A8S1PN66_PARPR</name>
<evidence type="ECO:0000256" key="1">
    <source>
        <dbReference type="SAM" id="Phobius"/>
    </source>
</evidence>
<keyword evidence="1" id="KW-0812">Transmembrane</keyword>